<name>A0A1M7LTZ1_RUMFL</name>
<evidence type="ECO:0008006" key="5">
    <source>
        <dbReference type="Google" id="ProtNLM"/>
    </source>
</evidence>
<keyword evidence="1" id="KW-0812">Transmembrane</keyword>
<evidence type="ECO:0000256" key="2">
    <source>
        <dbReference type="SAM" id="SignalP"/>
    </source>
</evidence>
<feature type="transmembrane region" description="Helical" evidence="1">
    <location>
        <begin position="274"/>
        <end position="293"/>
    </location>
</feature>
<dbReference type="EMBL" id="FRCT01000015">
    <property type="protein sequence ID" value="SHM81193.1"/>
    <property type="molecule type" value="Genomic_DNA"/>
</dbReference>
<dbReference type="OrthoDB" id="1819368at2"/>
<evidence type="ECO:0000256" key="1">
    <source>
        <dbReference type="SAM" id="Phobius"/>
    </source>
</evidence>
<feature type="signal peptide" evidence="2">
    <location>
        <begin position="1"/>
        <end position="27"/>
    </location>
</feature>
<feature type="chain" id="PRO_5013246565" description="LPXTG-motif cell wall anchor domain-containing protein" evidence="2">
    <location>
        <begin position="28"/>
        <end position="303"/>
    </location>
</feature>
<accession>A0A1M7LTZ1</accession>
<evidence type="ECO:0000313" key="3">
    <source>
        <dbReference type="EMBL" id="SHM81193.1"/>
    </source>
</evidence>
<evidence type="ECO:0000313" key="4">
    <source>
        <dbReference type="Proteomes" id="UP000184394"/>
    </source>
</evidence>
<protein>
    <recommendedName>
        <fullName evidence="5">LPXTG-motif cell wall anchor domain-containing protein</fullName>
    </recommendedName>
</protein>
<gene>
    <name evidence="3" type="ORF">SAMN04487860_11545</name>
</gene>
<organism evidence="3 4">
    <name type="scientific">Ruminococcus flavefaciens</name>
    <dbReference type="NCBI Taxonomy" id="1265"/>
    <lineage>
        <taxon>Bacteria</taxon>
        <taxon>Bacillati</taxon>
        <taxon>Bacillota</taxon>
        <taxon>Clostridia</taxon>
        <taxon>Eubacteriales</taxon>
        <taxon>Oscillospiraceae</taxon>
        <taxon>Ruminococcus</taxon>
    </lineage>
</organism>
<dbReference type="Proteomes" id="UP000184394">
    <property type="component" value="Unassembled WGS sequence"/>
</dbReference>
<keyword evidence="1" id="KW-1133">Transmembrane helix</keyword>
<reference evidence="3 4" key="1">
    <citation type="submission" date="2016-11" db="EMBL/GenBank/DDBJ databases">
        <authorList>
            <person name="Jaros S."/>
            <person name="Januszkiewicz K."/>
            <person name="Wedrychowicz H."/>
        </authorList>
    </citation>
    <scope>NUCLEOTIDE SEQUENCE [LARGE SCALE GENOMIC DNA]</scope>
    <source>
        <strain evidence="3 4">Y1</strain>
    </source>
</reference>
<keyword evidence="1" id="KW-0472">Membrane</keyword>
<proteinExistence type="predicted"/>
<dbReference type="AlphaFoldDB" id="A0A1M7LTZ1"/>
<sequence>MRAKKLFASLVSSLLLLNHVNIMTAFAEVVLPEGAVKGLPERLAALDSEGRSVNSATGEYFFHVENMKYGETYSKEVQLMNLRDDEAYNIYFYVEPLFKNGEIDLEKGCQCTFYLDNKEFYKGDVNGKGNIDLSQTYYDTGRYNPGDSHVLRAEVVWNDIDVIQNVDNGHKLVDANGTHVLTGPNSSGYAEGEIEFKWIFFASVIPISGYEVTTAPASTTVNASDITTTTTAVSTTAGGSSLSTDESSQTVTTTVSKSIFNTPFTGYLAKEGKIWLISIGVISAMIVFLLVLIHKDRKKREKK</sequence>
<keyword evidence="2" id="KW-0732">Signal</keyword>
<dbReference type="RefSeq" id="WP_072952059.1">
    <property type="nucleotide sequence ID" value="NZ_FRCT01000015.1"/>
</dbReference>